<dbReference type="InterPro" id="IPR000008">
    <property type="entry name" value="C2_dom"/>
</dbReference>
<dbReference type="PROSITE" id="PS50008">
    <property type="entry name" value="PIPLC_Y_DOMAIN"/>
    <property type="match status" value="1"/>
</dbReference>
<dbReference type="InterPro" id="IPR035892">
    <property type="entry name" value="C2_domain_sf"/>
</dbReference>
<evidence type="ECO:0000313" key="8">
    <source>
        <dbReference type="Proteomes" id="UP000012065"/>
    </source>
</evidence>
<dbReference type="GO" id="GO:0048015">
    <property type="term" value="P:phosphatidylinositol-mediated signaling"/>
    <property type="evidence" value="ECO:0007669"/>
    <property type="project" value="TreeGrafter"/>
</dbReference>
<comment type="caution">
    <text evidence="7">The sequence shown here is derived from an EMBL/GenBank/DDBJ whole genome shotgun (WGS) entry which is preliminary data.</text>
</comment>
<evidence type="ECO:0000256" key="4">
    <source>
        <dbReference type="ARBA" id="ARBA00023098"/>
    </source>
</evidence>
<name>M5C265_THACB</name>
<keyword evidence="4" id="KW-0443">Lipid metabolism</keyword>
<evidence type="ECO:0000259" key="6">
    <source>
        <dbReference type="PROSITE" id="PS50008"/>
    </source>
</evidence>
<reference evidence="7 8" key="1">
    <citation type="journal article" date="2013" name="J. Biotechnol.">
        <title>Establishment and interpretation of the genome sequence of the phytopathogenic fungus Rhizoctonia solani AG1-IB isolate 7/3/14.</title>
        <authorList>
            <person name="Wibberg D.W."/>
            <person name="Jelonek L.J."/>
            <person name="Rupp O.R."/>
            <person name="Hennig M.H."/>
            <person name="Eikmeyer F.E."/>
            <person name="Goesmann A.G."/>
            <person name="Hartmann A.H."/>
            <person name="Borriss R.B."/>
            <person name="Grosch R.G."/>
            <person name="Puehler A.P."/>
            <person name="Schlueter A.S."/>
        </authorList>
    </citation>
    <scope>NUCLEOTIDE SEQUENCE [LARGE SCALE GENOMIC DNA]</scope>
    <source>
        <strain evidence="8">AG1-IB / isolate 7/3/14</strain>
    </source>
</reference>
<dbReference type="PROSITE" id="PS50004">
    <property type="entry name" value="C2"/>
    <property type="match status" value="1"/>
</dbReference>
<evidence type="ECO:0000256" key="3">
    <source>
        <dbReference type="ARBA" id="ARBA00022963"/>
    </source>
</evidence>
<proteinExistence type="predicted"/>
<dbReference type="SUPFAM" id="SSF51695">
    <property type="entry name" value="PLC-like phosphodiesterases"/>
    <property type="match status" value="1"/>
</dbReference>
<dbReference type="CDD" id="cd00275">
    <property type="entry name" value="C2_PLC_like"/>
    <property type="match status" value="1"/>
</dbReference>
<dbReference type="SUPFAM" id="SSF49562">
    <property type="entry name" value="C2 domain (Calcium/lipid-binding domain, CaLB)"/>
    <property type="match status" value="1"/>
</dbReference>
<dbReference type="Proteomes" id="UP000012065">
    <property type="component" value="Unassembled WGS sequence"/>
</dbReference>
<protein>
    <recommendedName>
        <fullName evidence="1">phosphoinositide phospholipase C</fullName>
        <ecNumber evidence="1">3.1.4.11</ecNumber>
    </recommendedName>
</protein>
<keyword evidence="3" id="KW-0442">Lipid degradation</keyword>
<dbReference type="InterPro" id="IPR017946">
    <property type="entry name" value="PLC-like_Pdiesterase_TIM-brl"/>
</dbReference>
<dbReference type="EC" id="3.1.4.11" evidence="1"/>
<dbReference type="GO" id="GO:0016042">
    <property type="term" value="P:lipid catabolic process"/>
    <property type="evidence" value="ECO:0007669"/>
    <property type="project" value="UniProtKB-KW"/>
</dbReference>
<evidence type="ECO:0000313" key="7">
    <source>
        <dbReference type="EMBL" id="CCO34048.1"/>
    </source>
</evidence>
<dbReference type="GO" id="GO:0004435">
    <property type="term" value="F:phosphatidylinositol-4,5-bisphosphate phospholipase C activity"/>
    <property type="evidence" value="ECO:0007669"/>
    <property type="project" value="UniProtKB-EC"/>
</dbReference>
<dbReference type="EMBL" id="CAOJ01012525">
    <property type="protein sequence ID" value="CCO34048.1"/>
    <property type="molecule type" value="Genomic_DNA"/>
</dbReference>
<evidence type="ECO:0000256" key="2">
    <source>
        <dbReference type="ARBA" id="ARBA00022801"/>
    </source>
</evidence>
<dbReference type="Pfam" id="PF00168">
    <property type="entry name" value="C2"/>
    <property type="match status" value="1"/>
</dbReference>
<gene>
    <name evidence="7" type="primary">plcd1b</name>
    <name evidence="7" type="ORF">BN14_08140</name>
</gene>
<feature type="domain" description="C2" evidence="5">
    <location>
        <begin position="28"/>
        <end position="164"/>
    </location>
</feature>
<evidence type="ECO:0000256" key="1">
    <source>
        <dbReference type="ARBA" id="ARBA00012368"/>
    </source>
</evidence>
<dbReference type="GO" id="GO:0051209">
    <property type="term" value="P:release of sequestered calcium ion into cytosol"/>
    <property type="evidence" value="ECO:0007669"/>
    <property type="project" value="TreeGrafter"/>
</dbReference>
<dbReference type="HOGENOM" id="CLU_1428898_0_0_1"/>
<dbReference type="Gene3D" id="2.60.40.150">
    <property type="entry name" value="C2 domain"/>
    <property type="match status" value="1"/>
</dbReference>
<dbReference type="InterPro" id="IPR001192">
    <property type="entry name" value="PI-PLC_fam"/>
</dbReference>
<accession>M5C265</accession>
<dbReference type="PANTHER" id="PTHR10336:SF36">
    <property type="entry name" value="1-PHOSPHATIDYLINOSITOL 4,5-BISPHOSPHATE PHOSPHODIESTERASE BETA-4"/>
    <property type="match status" value="1"/>
</dbReference>
<keyword evidence="2" id="KW-0378">Hydrolase</keyword>
<organism evidence="7 8">
    <name type="scientific">Thanatephorus cucumeris (strain AG1-IB / isolate 7/3/14)</name>
    <name type="common">Lettuce bottom rot fungus</name>
    <name type="synonym">Rhizoctonia solani</name>
    <dbReference type="NCBI Taxonomy" id="1108050"/>
    <lineage>
        <taxon>Eukaryota</taxon>
        <taxon>Fungi</taxon>
        <taxon>Dikarya</taxon>
        <taxon>Basidiomycota</taxon>
        <taxon>Agaricomycotina</taxon>
        <taxon>Agaricomycetes</taxon>
        <taxon>Cantharellales</taxon>
        <taxon>Ceratobasidiaceae</taxon>
        <taxon>Rhizoctonia</taxon>
        <taxon>Rhizoctonia solani AG-1</taxon>
    </lineage>
</organism>
<feature type="domain" description="PI-PLC Y-box" evidence="6">
    <location>
        <begin position="1"/>
        <end position="33"/>
    </location>
</feature>
<dbReference type="SMART" id="SM00239">
    <property type="entry name" value="C2"/>
    <property type="match status" value="1"/>
</dbReference>
<dbReference type="PANTHER" id="PTHR10336">
    <property type="entry name" value="PHOSPHOINOSITIDE-SPECIFIC PHOSPHOLIPASE C FAMILY PROTEIN"/>
    <property type="match status" value="1"/>
</dbReference>
<evidence type="ECO:0000259" key="5">
    <source>
        <dbReference type="PROSITE" id="PS50004"/>
    </source>
</evidence>
<dbReference type="AlphaFoldDB" id="M5C265"/>
<dbReference type="InterPro" id="IPR001711">
    <property type="entry name" value="PLipase_C_Pinositol-sp_Y"/>
</dbReference>
<dbReference type="Gene3D" id="3.20.20.190">
    <property type="entry name" value="Phosphatidylinositol (PI) phosphodiesterase"/>
    <property type="match status" value="1"/>
</dbReference>
<sequence length="190" mass="21790">MNWQTIDLGNIMNQSMFLRNRRAGYLLKPEALRVKDKELLAKKTEHILEITIISAQQIPRKRDENGREIIKDGLIDPLVEVSLHTPDLSAGPRTYRTTAIPNNGFNPVWEETVSIPFTCTADMWDLTFLRLAVLDDEDDDEPLAVYCSPLVSLRKGYRHLPLHDLQFSQYLFSSLFVHISLRPAHSPPQP</sequence>